<organism evidence="2 3">
    <name type="scientific">Aphanomyces stellatus</name>
    <dbReference type="NCBI Taxonomy" id="120398"/>
    <lineage>
        <taxon>Eukaryota</taxon>
        <taxon>Sar</taxon>
        <taxon>Stramenopiles</taxon>
        <taxon>Oomycota</taxon>
        <taxon>Saprolegniomycetes</taxon>
        <taxon>Saprolegniales</taxon>
        <taxon>Verrucalvaceae</taxon>
        <taxon>Aphanomyces</taxon>
    </lineage>
</organism>
<name>A0A485LSM7_9STRA</name>
<reference evidence="1" key="2">
    <citation type="submission" date="2019-06" db="EMBL/GenBank/DDBJ databases">
        <title>Genomics analysis of Aphanomyces spp. identifies a new class of oomycete effector associated with host adaptation.</title>
        <authorList>
            <person name="Gaulin E."/>
        </authorList>
    </citation>
    <scope>NUCLEOTIDE SEQUENCE</scope>
    <source>
        <strain evidence="1">CBS 578.67</strain>
    </source>
</reference>
<gene>
    <name evidence="2" type="primary">Aste57867_23600</name>
    <name evidence="1" type="ORF">As57867_023528</name>
    <name evidence="2" type="ORF">ASTE57867_23600</name>
</gene>
<dbReference type="AlphaFoldDB" id="A0A485LSM7"/>
<sequence length="113" mass="12591">MCGFVTRISDDVFRAHVHQLCQVIDEGSGGEDAVYLLETAFYHMEVVVEDGAGARFAFDVLLNLCSNDGGKNHNTGHLVGYWPSSYLAYEITWLDKELVARFVPHPSTSIIKQ</sequence>
<dbReference type="EMBL" id="VJMH01007288">
    <property type="protein sequence ID" value="KAF0684417.1"/>
    <property type="molecule type" value="Genomic_DNA"/>
</dbReference>
<protein>
    <submittedName>
        <fullName evidence="2">Aste57867_23600 protein</fullName>
    </submittedName>
</protein>
<reference evidence="2 3" key="1">
    <citation type="submission" date="2019-03" db="EMBL/GenBank/DDBJ databases">
        <authorList>
            <person name="Gaulin E."/>
            <person name="Dumas B."/>
        </authorList>
    </citation>
    <scope>NUCLEOTIDE SEQUENCE [LARGE SCALE GENOMIC DNA]</scope>
    <source>
        <strain evidence="2">CBS 568.67</strain>
    </source>
</reference>
<dbReference type="EMBL" id="CAADRA010007314">
    <property type="protein sequence ID" value="VFU00245.1"/>
    <property type="molecule type" value="Genomic_DNA"/>
</dbReference>
<proteinExistence type="predicted"/>
<evidence type="ECO:0000313" key="3">
    <source>
        <dbReference type="Proteomes" id="UP000332933"/>
    </source>
</evidence>
<evidence type="ECO:0000313" key="2">
    <source>
        <dbReference type="EMBL" id="VFU00245.1"/>
    </source>
</evidence>
<evidence type="ECO:0000313" key="1">
    <source>
        <dbReference type="EMBL" id="KAF0684417.1"/>
    </source>
</evidence>
<keyword evidence="3" id="KW-1185">Reference proteome</keyword>
<dbReference type="Proteomes" id="UP000332933">
    <property type="component" value="Unassembled WGS sequence"/>
</dbReference>
<accession>A0A485LSM7</accession>